<feature type="chain" id="PRO_5041958013" description="Extracellular membrane protein CFEM domain-containing protein" evidence="1">
    <location>
        <begin position="23"/>
        <end position="159"/>
    </location>
</feature>
<proteinExistence type="predicted"/>
<evidence type="ECO:0000256" key="1">
    <source>
        <dbReference type="SAM" id="SignalP"/>
    </source>
</evidence>
<sequence length="159" mass="17533">MTRFTSTSPFLLVLSILPLTLGSATKQFNVNVQTEASSCWMLCHSFVTSNVPIPNVDVNSYLYIDRNCRSPAYISTMSTCLAQRCESVPDAAYGAEYGTSICHRAGVKVTLELPEAYVAAASEYFQSEGYTSRGVRGVRNWGLDWVFLLALSTVLYLAF</sequence>
<name>A0AAD9FV20_PAPLA</name>
<evidence type="ECO:0000313" key="2">
    <source>
        <dbReference type="EMBL" id="KAK1926775.1"/>
    </source>
</evidence>
<evidence type="ECO:0008006" key="4">
    <source>
        <dbReference type="Google" id="ProtNLM"/>
    </source>
</evidence>
<dbReference type="EMBL" id="JAODAN010000002">
    <property type="protein sequence ID" value="KAK1926775.1"/>
    <property type="molecule type" value="Genomic_DNA"/>
</dbReference>
<dbReference type="AlphaFoldDB" id="A0AAD9FV20"/>
<organism evidence="2 3">
    <name type="scientific">Papiliotrema laurentii</name>
    <name type="common">Cryptococcus laurentii</name>
    <dbReference type="NCBI Taxonomy" id="5418"/>
    <lineage>
        <taxon>Eukaryota</taxon>
        <taxon>Fungi</taxon>
        <taxon>Dikarya</taxon>
        <taxon>Basidiomycota</taxon>
        <taxon>Agaricomycotina</taxon>
        <taxon>Tremellomycetes</taxon>
        <taxon>Tremellales</taxon>
        <taxon>Rhynchogastremaceae</taxon>
        <taxon>Papiliotrema</taxon>
    </lineage>
</organism>
<accession>A0AAD9FV20</accession>
<keyword evidence="3" id="KW-1185">Reference proteome</keyword>
<reference evidence="2" key="1">
    <citation type="submission" date="2023-02" db="EMBL/GenBank/DDBJ databases">
        <title>Identification and recombinant expression of a fungal hydrolase from Papiliotrema laurentii that hydrolyzes apple cutin and clears colloidal polyester polyurethane.</title>
        <authorList>
            <consortium name="DOE Joint Genome Institute"/>
            <person name="Roman V.A."/>
            <person name="Bojanowski C."/>
            <person name="Crable B.R."/>
            <person name="Wagner D.N."/>
            <person name="Hung C.S."/>
            <person name="Nadeau L.J."/>
            <person name="Schratz L."/>
            <person name="Haridas S."/>
            <person name="Pangilinan J."/>
            <person name="Lipzen A."/>
            <person name="Na H."/>
            <person name="Yan M."/>
            <person name="Ng V."/>
            <person name="Grigoriev I.V."/>
            <person name="Spatafora J.W."/>
            <person name="Barlow D."/>
            <person name="Biffinger J."/>
            <person name="Kelley-Loughnane N."/>
            <person name="Varaljay V.A."/>
            <person name="Crookes-Goodson W.J."/>
        </authorList>
    </citation>
    <scope>NUCLEOTIDE SEQUENCE</scope>
    <source>
        <strain evidence="2">5307AH</strain>
    </source>
</reference>
<keyword evidence="1" id="KW-0732">Signal</keyword>
<comment type="caution">
    <text evidence="2">The sequence shown here is derived from an EMBL/GenBank/DDBJ whole genome shotgun (WGS) entry which is preliminary data.</text>
</comment>
<evidence type="ECO:0000313" key="3">
    <source>
        <dbReference type="Proteomes" id="UP001182556"/>
    </source>
</evidence>
<dbReference type="Proteomes" id="UP001182556">
    <property type="component" value="Unassembled WGS sequence"/>
</dbReference>
<feature type="signal peptide" evidence="1">
    <location>
        <begin position="1"/>
        <end position="22"/>
    </location>
</feature>
<protein>
    <recommendedName>
        <fullName evidence="4">Extracellular membrane protein CFEM domain-containing protein</fullName>
    </recommendedName>
</protein>
<gene>
    <name evidence="2" type="ORF">DB88DRAFT_508852</name>
</gene>